<dbReference type="Pfam" id="PF01695">
    <property type="entry name" value="IstB_IS21"/>
    <property type="match status" value="1"/>
</dbReference>
<reference evidence="2" key="2">
    <citation type="submission" date="2023-08" db="EMBL/GenBank/DDBJ databases">
        <title>Isolation, Identification, Denitrification Characteristics of A Highly Efficient Aerobic Denitrifying Bacterial Strain DS2.</title>
        <authorList>
            <person name="Wang H."/>
        </authorList>
    </citation>
    <scope>NUCLEOTIDE SEQUENCE</scope>
    <source>
        <strain evidence="2">DS2</strain>
    </source>
</reference>
<feature type="domain" description="IstB-like ATP-binding" evidence="1">
    <location>
        <begin position="11"/>
        <end position="99"/>
    </location>
</feature>
<dbReference type="AlphaFoldDB" id="A0AAW5HTF9"/>
<organism evidence="2 3">
    <name type="scientific">Pseudomonas putida</name>
    <name type="common">Arthrobacter siderocapsulatus</name>
    <dbReference type="NCBI Taxonomy" id="303"/>
    <lineage>
        <taxon>Bacteria</taxon>
        <taxon>Pseudomonadati</taxon>
        <taxon>Pseudomonadota</taxon>
        <taxon>Gammaproteobacteria</taxon>
        <taxon>Pseudomonadales</taxon>
        <taxon>Pseudomonadaceae</taxon>
        <taxon>Pseudomonas</taxon>
    </lineage>
</organism>
<evidence type="ECO:0000259" key="1">
    <source>
        <dbReference type="Pfam" id="PF01695"/>
    </source>
</evidence>
<evidence type="ECO:0000313" key="2">
    <source>
        <dbReference type="EMBL" id="MCO1623792.1"/>
    </source>
</evidence>
<sequence>MKTIANTAESLSSLGLSEMAEAYERQLDDPALLGQPFETRLGLMMDAKKSERETRKIERLLKAAKLRETQATLENIEFKASRGLDRNTIMTLGECEWLYSSTHAHIAISRKNNLCDLEVLSMRRVMNAVASPAYYLVDIALIRS</sequence>
<keyword evidence="2" id="KW-0547">Nucleotide-binding</keyword>
<dbReference type="EMBL" id="JAMHFX010000226">
    <property type="protein sequence ID" value="MCO1623792.1"/>
    <property type="molecule type" value="Genomic_DNA"/>
</dbReference>
<proteinExistence type="predicted"/>
<gene>
    <name evidence="2" type="ORF">M8C81_24665</name>
</gene>
<dbReference type="InterPro" id="IPR002611">
    <property type="entry name" value="IstB_ATP-bd"/>
</dbReference>
<dbReference type="RefSeq" id="WP_225876664.1">
    <property type="nucleotide sequence ID" value="NZ_CP109606.1"/>
</dbReference>
<comment type="caution">
    <text evidence="2">The sequence shown here is derived from an EMBL/GenBank/DDBJ whole genome shotgun (WGS) entry which is preliminary data.</text>
</comment>
<dbReference type="Proteomes" id="UP001202943">
    <property type="component" value="Unassembled WGS sequence"/>
</dbReference>
<name>A0AAW5HTF9_PSEPU</name>
<keyword evidence="2" id="KW-0067">ATP-binding</keyword>
<dbReference type="GO" id="GO:0005524">
    <property type="term" value="F:ATP binding"/>
    <property type="evidence" value="ECO:0007669"/>
    <property type="project" value="UniProtKB-KW"/>
</dbReference>
<evidence type="ECO:0000313" key="3">
    <source>
        <dbReference type="Proteomes" id="UP001202943"/>
    </source>
</evidence>
<reference evidence="2" key="1">
    <citation type="submission" date="2022-05" db="EMBL/GenBank/DDBJ databases">
        <authorList>
            <person name="Yi M."/>
        </authorList>
    </citation>
    <scope>NUCLEOTIDE SEQUENCE</scope>
    <source>
        <strain evidence="2">DS2</strain>
    </source>
</reference>
<accession>A0AAW5HTF9</accession>
<protein>
    <submittedName>
        <fullName evidence="2">ATP-binding protein</fullName>
    </submittedName>
</protein>